<dbReference type="PANTHER" id="PTHR12834">
    <property type="entry name" value="SIGNAL RECOGNITION PARTICLE 9 KDA PROTEIN"/>
    <property type="match status" value="1"/>
</dbReference>
<feature type="domain" description="SRP9" evidence="10">
    <location>
        <begin position="4"/>
        <end position="64"/>
    </location>
</feature>
<dbReference type="Gene3D" id="3.30.720.10">
    <property type="entry name" value="Signal recognition particle alu RNA binding heterodimer, srp9/1"/>
    <property type="match status" value="1"/>
</dbReference>
<comment type="subcellular location">
    <subcellularLocation>
        <location evidence="1">Cytoplasm</location>
    </subcellularLocation>
</comment>
<feature type="compositionally biased region" description="Low complexity" evidence="9">
    <location>
        <begin position="84"/>
        <end position="108"/>
    </location>
</feature>
<evidence type="ECO:0000313" key="12">
    <source>
        <dbReference type="Proteomes" id="UP001438707"/>
    </source>
</evidence>
<dbReference type="Pfam" id="PF05486">
    <property type="entry name" value="SRP9-21"/>
    <property type="match status" value="1"/>
</dbReference>
<dbReference type="InterPro" id="IPR039914">
    <property type="entry name" value="SRP9-like"/>
</dbReference>
<dbReference type="InterPro" id="IPR039432">
    <property type="entry name" value="SRP9_dom"/>
</dbReference>
<dbReference type="Proteomes" id="UP001438707">
    <property type="component" value="Unassembled WGS sequence"/>
</dbReference>
<evidence type="ECO:0000256" key="7">
    <source>
        <dbReference type="ARBA" id="ARBA00023274"/>
    </source>
</evidence>
<reference evidence="11 12" key="1">
    <citation type="journal article" date="2024" name="Nat. Commun.">
        <title>Phylogenomics reveals the evolutionary origins of lichenization in chlorophyte algae.</title>
        <authorList>
            <person name="Puginier C."/>
            <person name="Libourel C."/>
            <person name="Otte J."/>
            <person name="Skaloud P."/>
            <person name="Haon M."/>
            <person name="Grisel S."/>
            <person name="Petersen M."/>
            <person name="Berrin J.G."/>
            <person name="Delaux P.M."/>
            <person name="Dal Grande F."/>
            <person name="Keller J."/>
        </authorList>
    </citation>
    <scope>NUCLEOTIDE SEQUENCE [LARGE SCALE GENOMIC DNA]</scope>
    <source>
        <strain evidence="11 12">SAG 2145</strain>
    </source>
</reference>
<proteinExistence type="inferred from homology"/>
<dbReference type="EMBL" id="JALJOS010000011">
    <property type="protein sequence ID" value="KAK9832892.1"/>
    <property type="molecule type" value="Genomic_DNA"/>
</dbReference>
<gene>
    <name evidence="11" type="ORF">WJX74_000946</name>
</gene>
<dbReference type="FunFam" id="3.30.720.10:FF:000001">
    <property type="entry name" value="Signal recognition particle 9 kDa protein"/>
    <property type="match status" value="1"/>
</dbReference>
<name>A0AAW1RI19_9CHLO</name>
<evidence type="ECO:0000256" key="1">
    <source>
        <dbReference type="ARBA" id="ARBA00004496"/>
    </source>
</evidence>
<evidence type="ECO:0000256" key="4">
    <source>
        <dbReference type="ARBA" id="ARBA00022490"/>
    </source>
</evidence>
<comment type="caution">
    <text evidence="11">The sequence shown here is derived from an EMBL/GenBank/DDBJ whole genome shotgun (WGS) entry which is preliminary data.</text>
</comment>
<dbReference type="GO" id="GO:0005786">
    <property type="term" value="C:signal recognition particle, endoplasmic reticulum targeting"/>
    <property type="evidence" value="ECO:0007669"/>
    <property type="project" value="UniProtKB-KW"/>
</dbReference>
<keyword evidence="5" id="KW-0694">RNA-binding</keyword>
<organism evidence="11 12">
    <name type="scientific">Apatococcus lobatus</name>
    <dbReference type="NCBI Taxonomy" id="904363"/>
    <lineage>
        <taxon>Eukaryota</taxon>
        <taxon>Viridiplantae</taxon>
        <taxon>Chlorophyta</taxon>
        <taxon>core chlorophytes</taxon>
        <taxon>Trebouxiophyceae</taxon>
        <taxon>Chlorellales</taxon>
        <taxon>Chlorellaceae</taxon>
        <taxon>Apatococcus</taxon>
    </lineage>
</organism>
<dbReference type="InterPro" id="IPR009018">
    <property type="entry name" value="Signal_recog_particle_SRP9/14"/>
</dbReference>
<feature type="region of interest" description="Disordered" evidence="9">
    <location>
        <begin position="78"/>
        <end position="120"/>
    </location>
</feature>
<evidence type="ECO:0000256" key="9">
    <source>
        <dbReference type="SAM" id="MobiDB-lite"/>
    </source>
</evidence>
<dbReference type="AlphaFoldDB" id="A0AAW1RI19"/>
<evidence type="ECO:0000256" key="5">
    <source>
        <dbReference type="ARBA" id="ARBA00022884"/>
    </source>
</evidence>
<accession>A0AAW1RI19</accession>
<evidence type="ECO:0000313" key="11">
    <source>
        <dbReference type="EMBL" id="KAK9832892.1"/>
    </source>
</evidence>
<sequence length="120" mass="14029">MYIEDWESFAQQAEALFRSEPLRTRYVLKYQHSQGRLTLKVTDDIQCLQFATDQAADLRKVERLNNLFFALTSRGPEATEAGLQQADEPQQQQQAPQRQQQQQSQRPRQPSRPKPRRTKG</sequence>
<keyword evidence="12" id="KW-1185">Reference proteome</keyword>
<dbReference type="GO" id="GO:0008312">
    <property type="term" value="F:7S RNA binding"/>
    <property type="evidence" value="ECO:0007669"/>
    <property type="project" value="InterPro"/>
</dbReference>
<evidence type="ECO:0000256" key="6">
    <source>
        <dbReference type="ARBA" id="ARBA00023135"/>
    </source>
</evidence>
<dbReference type="GO" id="GO:0005829">
    <property type="term" value="C:cytosol"/>
    <property type="evidence" value="ECO:0007669"/>
    <property type="project" value="UniProtKB-ARBA"/>
</dbReference>
<dbReference type="PANTHER" id="PTHR12834:SF12">
    <property type="entry name" value="SIGNAL RECOGNITION PARTICLE 9 KDA PROTEIN"/>
    <property type="match status" value="1"/>
</dbReference>
<evidence type="ECO:0000256" key="3">
    <source>
        <dbReference type="ARBA" id="ARBA00020414"/>
    </source>
</evidence>
<comment type="similarity">
    <text evidence="2">Belongs to the SRP9 family.</text>
</comment>
<dbReference type="GO" id="GO:0006614">
    <property type="term" value="P:SRP-dependent cotranslational protein targeting to membrane"/>
    <property type="evidence" value="ECO:0007669"/>
    <property type="project" value="InterPro"/>
</dbReference>
<keyword evidence="7" id="KW-0687">Ribonucleoprotein</keyword>
<evidence type="ECO:0000259" key="10">
    <source>
        <dbReference type="Pfam" id="PF05486"/>
    </source>
</evidence>
<feature type="compositionally biased region" description="Basic residues" evidence="9">
    <location>
        <begin position="109"/>
        <end position="120"/>
    </location>
</feature>
<comment type="function">
    <text evidence="8">Component of the signal recognition particle (SRP) complex, a ribonucleoprotein complex that mediates the cotranslational targeting of secretory and membrane proteins to the endoplasmic reticulum (ER). SRP9 together with SRP14 and the Alu portion of the SRP RNA, constitutes the elongation arrest domain of SRP. The complex of SRP9 and SRP14 is required for SRP RNA binding.</text>
</comment>
<protein>
    <recommendedName>
        <fullName evidence="3">Signal recognition particle 9 kDa protein</fullName>
    </recommendedName>
</protein>
<keyword evidence="4" id="KW-0963">Cytoplasm</keyword>
<keyword evidence="6" id="KW-0733">Signal recognition particle</keyword>
<evidence type="ECO:0000256" key="2">
    <source>
        <dbReference type="ARBA" id="ARBA00009193"/>
    </source>
</evidence>
<dbReference type="SUPFAM" id="SSF54762">
    <property type="entry name" value="Signal recognition particle alu RNA binding heterodimer, SRP9/14"/>
    <property type="match status" value="1"/>
</dbReference>
<evidence type="ECO:0000256" key="8">
    <source>
        <dbReference type="ARBA" id="ARBA00045462"/>
    </source>
</evidence>